<evidence type="ECO:0008006" key="3">
    <source>
        <dbReference type="Google" id="ProtNLM"/>
    </source>
</evidence>
<proteinExistence type="predicted"/>
<keyword evidence="2" id="KW-1185">Reference proteome</keyword>
<protein>
    <recommendedName>
        <fullName evidence="3">SMI1/KNR4 family protein</fullName>
    </recommendedName>
</protein>
<gene>
    <name evidence="1" type="ORF">A6J88_10795</name>
</gene>
<accession>A0ABM6JDC4</accession>
<name>A0ABM6JDC4_NEIMU</name>
<sequence>MKKTWNQILESAQPIVDFLSSDSFFSRPYDGDREKFIVTTSPEEARYLLGDEWDEWEEIIATQQFPDSDDFDWHYLIGSKLIKTNCLGALDKDLHGADKKLTDEGSGANFIEETMLYDMDILLNCYANNYIPEIWKDILYVYQHNGLPCGWKGDYPEGKMIVFSNE</sequence>
<evidence type="ECO:0000313" key="1">
    <source>
        <dbReference type="EMBL" id="ARC51623.1"/>
    </source>
</evidence>
<reference evidence="2" key="1">
    <citation type="submission" date="2017-03" db="EMBL/GenBank/DDBJ databases">
        <title>FDA dAtabase for Regulatory Grade micrObial Sequences (FDA-ARGOS): Supporting development and validation of Infectious Disease Dx tests.</title>
        <authorList>
            <person name="Campos J."/>
            <person name="Goldberg B."/>
            <person name="Tallon L."/>
            <person name="Sadzewicz L."/>
            <person name="Sengamalay N."/>
            <person name="Ott S."/>
            <person name="Godinez A."/>
            <person name="Nagaraj S."/>
            <person name="Vyas G."/>
            <person name="Aluvathingal J."/>
            <person name="Nadendla S."/>
            <person name="Geyer C."/>
            <person name="Nandy P."/>
            <person name="Hobson J."/>
            <person name="Sichtig H."/>
        </authorList>
    </citation>
    <scope>NUCLEOTIDE SEQUENCE [LARGE SCALE GENOMIC DNA]</scope>
    <source>
        <strain evidence="2">FDAARGOS_260</strain>
    </source>
</reference>
<evidence type="ECO:0000313" key="2">
    <source>
        <dbReference type="Proteomes" id="UP000191272"/>
    </source>
</evidence>
<dbReference type="EMBL" id="CP020452">
    <property type="protein sequence ID" value="ARC51623.1"/>
    <property type="molecule type" value="Genomic_DNA"/>
</dbReference>
<organism evidence="1 2">
    <name type="scientific">Neisseria mucosa</name>
    <dbReference type="NCBI Taxonomy" id="488"/>
    <lineage>
        <taxon>Bacteria</taxon>
        <taxon>Pseudomonadati</taxon>
        <taxon>Pseudomonadota</taxon>
        <taxon>Betaproteobacteria</taxon>
        <taxon>Neisseriales</taxon>
        <taxon>Neisseriaceae</taxon>
        <taxon>Neisseria</taxon>
    </lineage>
</organism>
<dbReference type="RefSeq" id="WP_080614231.1">
    <property type="nucleotide sequence ID" value="NZ_CP020452.2"/>
</dbReference>
<dbReference type="Proteomes" id="UP000191272">
    <property type="component" value="Chromosome"/>
</dbReference>